<feature type="transmembrane region" description="Helical" evidence="8">
    <location>
        <begin position="283"/>
        <end position="302"/>
    </location>
</feature>
<feature type="transmembrane region" description="Helical" evidence="8">
    <location>
        <begin position="308"/>
        <end position="324"/>
    </location>
</feature>
<gene>
    <name evidence="10" type="ORF">GCM10011609_48830</name>
</gene>
<name>A0ABQ2ID39_9PSEU</name>
<evidence type="ECO:0000313" key="10">
    <source>
        <dbReference type="EMBL" id="GGN03921.1"/>
    </source>
</evidence>
<feature type="transmembrane region" description="Helical" evidence="8">
    <location>
        <begin position="336"/>
        <end position="357"/>
    </location>
</feature>
<proteinExistence type="predicted"/>
<feature type="transmembrane region" description="Helical" evidence="8">
    <location>
        <begin position="208"/>
        <end position="227"/>
    </location>
</feature>
<protein>
    <recommendedName>
        <fullName evidence="9">Glycosyltransferase RgtA/B/C/D-like domain-containing protein</fullName>
    </recommendedName>
</protein>
<keyword evidence="3" id="KW-0328">Glycosyltransferase</keyword>
<keyword evidence="2" id="KW-1003">Cell membrane</keyword>
<evidence type="ECO:0000256" key="7">
    <source>
        <dbReference type="ARBA" id="ARBA00023136"/>
    </source>
</evidence>
<dbReference type="PANTHER" id="PTHR33908:SF11">
    <property type="entry name" value="MEMBRANE PROTEIN"/>
    <property type="match status" value="1"/>
</dbReference>
<evidence type="ECO:0000256" key="1">
    <source>
        <dbReference type="ARBA" id="ARBA00004651"/>
    </source>
</evidence>
<feature type="transmembrane region" description="Helical" evidence="8">
    <location>
        <begin position="21"/>
        <end position="45"/>
    </location>
</feature>
<feature type="transmembrane region" description="Helical" evidence="8">
    <location>
        <begin position="129"/>
        <end position="153"/>
    </location>
</feature>
<dbReference type="RefSeq" id="WP_189157095.1">
    <property type="nucleotide sequence ID" value="NZ_BMNC01000006.1"/>
</dbReference>
<comment type="caution">
    <text evidence="10">The sequence shown here is derived from an EMBL/GenBank/DDBJ whole genome shotgun (WGS) entry which is preliminary data.</text>
</comment>
<evidence type="ECO:0000256" key="8">
    <source>
        <dbReference type="SAM" id="Phobius"/>
    </source>
</evidence>
<feature type="transmembrane region" description="Helical" evidence="8">
    <location>
        <begin position="252"/>
        <end position="276"/>
    </location>
</feature>
<feature type="transmembrane region" description="Helical" evidence="8">
    <location>
        <begin position="165"/>
        <end position="196"/>
    </location>
</feature>
<feature type="domain" description="Glycosyltransferase RgtA/B/C/D-like" evidence="9">
    <location>
        <begin position="65"/>
        <end position="225"/>
    </location>
</feature>
<dbReference type="InterPro" id="IPR038731">
    <property type="entry name" value="RgtA/B/C-like"/>
</dbReference>
<reference evidence="11" key="1">
    <citation type="journal article" date="2019" name="Int. J. Syst. Evol. Microbiol.">
        <title>The Global Catalogue of Microorganisms (GCM) 10K type strain sequencing project: providing services to taxonomists for standard genome sequencing and annotation.</title>
        <authorList>
            <consortium name="The Broad Institute Genomics Platform"/>
            <consortium name="The Broad Institute Genome Sequencing Center for Infectious Disease"/>
            <person name="Wu L."/>
            <person name="Ma J."/>
        </authorList>
    </citation>
    <scope>NUCLEOTIDE SEQUENCE [LARGE SCALE GENOMIC DNA]</scope>
    <source>
        <strain evidence="11">CGMCC 4.7319</strain>
    </source>
</reference>
<evidence type="ECO:0000313" key="11">
    <source>
        <dbReference type="Proteomes" id="UP000597656"/>
    </source>
</evidence>
<dbReference type="Proteomes" id="UP000597656">
    <property type="component" value="Unassembled WGS sequence"/>
</dbReference>
<dbReference type="EMBL" id="BMNC01000006">
    <property type="protein sequence ID" value="GGN03921.1"/>
    <property type="molecule type" value="Genomic_DNA"/>
</dbReference>
<evidence type="ECO:0000256" key="6">
    <source>
        <dbReference type="ARBA" id="ARBA00022989"/>
    </source>
</evidence>
<organism evidence="10 11">
    <name type="scientific">Lentzea pudingi</name>
    <dbReference type="NCBI Taxonomy" id="1789439"/>
    <lineage>
        <taxon>Bacteria</taxon>
        <taxon>Bacillati</taxon>
        <taxon>Actinomycetota</taxon>
        <taxon>Actinomycetes</taxon>
        <taxon>Pseudonocardiales</taxon>
        <taxon>Pseudonocardiaceae</taxon>
        <taxon>Lentzea</taxon>
    </lineage>
</organism>
<keyword evidence="11" id="KW-1185">Reference proteome</keyword>
<evidence type="ECO:0000256" key="5">
    <source>
        <dbReference type="ARBA" id="ARBA00022692"/>
    </source>
</evidence>
<evidence type="ECO:0000256" key="2">
    <source>
        <dbReference type="ARBA" id="ARBA00022475"/>
    </source>
</evidence>
<evidence type="ECO:0000256" key="3">
    <source>
        <dbReference type="ARBA" id="ARBA00022676"/>
    </source>
</evidence>
<dbReference type="PANTHER" id="PTHR33908">
    <property type="entry name" value="MANNOSYLTRANSFERASE YKCB-RELATED"/>
    <property type="match status" value="1"/>
</dbReference>
<dbReference type="Pfam" id="PF13231">
    <property type="entry name" value="PMT_2"/>
    <property type="match status" value="1"/>
</dbReference>
<sequence length="504" mass="54620">MTVREDVVTAPARLPVRTGIAWRPVGFVVSIVSVVQAVFLGNYGLTADELYFRMLGDRPGWGYTDQPAALPLLARFGAAVFGDSAWGVRVPALLCGAAVLVLLAVITAELGGGRRAQLLTVVAVASSPLGWGVGHFLLTTSVDMVVWCAAVLFTLRALLRGDGRWWIHAGITCGLGLYVKYMILLLPLVWLVSIALLGPRSAFRDRRLYLGMALGLVIGLPSLLYQVTHGWPQLEMAAALGREEGAENRSLFLTNMIVLLGPAVLPVWISGVVGLFRWKHWRPVRGLAPAFLLALALVLLVQGGRADYTAGFLLAVTAAGAVVADRWISRARWRPFVLFGAIGLLAVPQFLLTMPVLPEKLFARYPVASLSVETVGWPAMARQVSEVYKGLPAAERDRAVVLTENFGEAGALHLHGRQFGLPAVYSGHNELYHWGPPPDSADVVIAVGLSRGTFAGWRCTTAAVYDNGIGLSASKEQGREILLCRGRPQPWQQWWPAQRRLGGY</sequence>
<accession>A0ABQ2ID39</accession>
<keyword evidence="5 8" id="KW-0812">Transmembrane</keyword>
<feature type="transmembrane region" description="Helical" evidence="8">
    <location>
        <begin position="90"/>
        <end position="108"/>
    </location>
</feature>
<keyword evidence="7 8" id="KW-0472">Membrane</keyword>
<comment type="subcellular location">
    <subcellularLocation>
        <location evidence="1">Cell membrane</location>
        <topology evidence="1">Multi-pass membrane protein</topology>
    </subcellularLocation>
</comment>
<keyword evidence="4" id="KW-0808">Transferase</keyword>
<evidence type="ECO:0000259" key="9">
    <source>
        <dbReference type="Pfam" id="PF13231"/>
    </source>
</evidence>
<dbReference type="InterPro" id="IPR050297">
    <property type="entry name" value="LipidA_mod_glycosyltrf_83"/>
</dbReference>
<keyword evidence="6 8" id="KW-1133">Transmembrane helix</keyword>
<evidence type="ECO:0000256" key="4">
    <source>
        <dbReference type="ARBA" id="ARBA00022679"/>
    </source>
</evidence>